<evidence type="ECO:0000313" key="1">
    <source>
        <dbReference type="EMBL" id="SSX34423.1"/>
    </source>
</evidence>
<accession>A0A336N0F0</accession>
<gene>
    <name evidence="1" type="primary">CSON007969</name>
</gene>
<proteinExistence type="predicted"/>
<dbReference type="AlphaFoldDB" id="A0A336N0F0"/>
<protein>
    <submittedName>
        <fullName evidence="1">CSON007969 protein</fullName>
    </submittedName>
</protein>
<sequence>MKIEENALLRRCLKGNYSSGTVQCIRSVYEKLHEKKIKIWRKMQIHKCPCSYSTAKYPKCDKFIYFIGGRREPCTNENEDVPVDTFLKNITCVKCICKRNGIGNVKLNFGVRGTIQNYYLFLYCYDNINLLNDPLIKL</sequence>
<reference evidence="1" key="1">
    <citation type="submission" date="2018-07" db="EMBL/GenBank/DDBJ databases">
        <authorList>
            <person name="Quirk P.G."/>
            <person name="Krulwich T.A."/>
        </authorList>
    </citation>
    <scope>NUCLEOTIDE SEQUENCE</scope>
</reference>
<organism evidence="1">
    <name type="scientific">Culicoides sonorensis</name>
    <name type="common">Biting midge</name>
    <dbReference type="NCBI Taxonomy" id="179676"/>
    <lineage>
        <taxon>Eukaryota</taxon>
        <taxon>Metazoa</taxon>
        <taxon>Ecdysozoa</taxon>
        <taxon>Arthropoda</taxon>
        <taxon>Hexapoda</taxon>
        <taxon>Insecta</taxon>
        <taxon>Pterygota</taxon>
        <taxon>Neoptera</taxon>
        <taxon>Endopterygota</taxon>
        <taxon>Diptera</taxon>
        <taxon>Nematocera</taxon>
        <taxon>Chironomoidea</taxon>
        <taxon>Ceratopogonidae</taxon>
        <taxon>Ceratopogoninae</taxon>
        <taxon>Culicoides</taxon>
        <taxon>Monoculicoides</taxon>
    </lineage>
</organism>
<name>A0A336N0F0_CULSO</name>
<dbReference type="EMBL" id="UFQT01003009">
    <property type="protein sequence ID" value="SSX34423.1"/>
    <property type="molecule type" value="Genomic_DNA"/>
</dbReference>
<dbReference type="VEuPathDB" id="VectorBase:CSON007969"/>